<reference evidence="2 3" key="1">
    <citation type="journal article" date="2019" name="Emerg. Microbes Infect.">
        <title>Comprehensive subspecies identification of 175 nontuberculous mycobacteria species based on 7547 genomic profiles.</title>
        <authorList>
            <person name="Matsumoto Y."/>
            <person name="Kinjo T."/>
            <person name="Motooka D."/>
            <person name="Nabeya D."/>
            <person name="Jung N."/>
            <person name="Uechi K."/>
            <person name="Horii T."/>
            <person name="Iida T."/>
            <person name="Fujita J."/>
            <person name="Nakamura S."/>
        </authorList>
    </citation>
    <scope>NUCLEOTIDE SEQUENCE [LARGE SCALE GENOMIC DNA]</scope>
    <source>
        <strain evidence="2 3">JCM 12375</strain>
    </source>
</reference>
<dbReference type="SMART" id="SM00421">
    <property type="entry name" value="HTH_LUXR"/>
    <property type="match status" value="1"/>
</dbReference>
<evidence type="ECO:0000259" key="1">
    <source>
        <dbReference type="SMART" id="SM00421"/>
    </source>
</evidence>
<evidence type="ECO:0000313" key="2">
    <source>
        <dbReference type="EMBL" id="BBX34879.1"/>
    </source>
</evidence>
<dbReference type="EMBL" id="AP022567">
    <property type="protein sequence ID" value="BBX34879.1"/>
    <property type="molecule type" value="Genomic_DNA"/>
</dbReference>
<dbReference type="RefSeq" id="WP_081812410.1">
    <property type="nucleotide sequence ID" value="NZ_AP022567.1"/>
</dbReference>
<feature type="domain" description="HTH luxR-type" evidence="1">
    <location>
        <begin position="44"/>
        <end position="106"/>
    </location>
</feature>
<dbReference type="Gene3D" id="1.10.10.10">
    <property type="entry name" value="Winged helix-like DNA-binding domain superfamily/Winged helix DNA-binding domain"/>
    <property type="match status" value="1"/>
</dbReference>
<protein>
    <recommendedName>
        <fullName evidence="1">HTH luxR-type domain-containing protein</fullName>
    </recommendedName>
</protein>
<name>A0ABM7HW99_MYCME</name>
<keyword evidence="3" id="KW-1185">Reference proteome</keyword>
<sequence>MNTYPAPTATNGNKLGPTAPLVVCGRAERSIGKGDPPRPEVGPRVELSARELEILIAWLRTDSKAAVAEELFLTPSTVRTYLQRVRAKYARAGRPARTKAALAARAIQDGYIGLNDL</sequence>
<dbReference type="InterPro" id="IPR000792">
    <property type="entry name" value="Tscrpt_reg_LuxR_C"/>
</dbReference>
<dbReference type="Pfam" id="PF00196">
    <property type="entry name" value="GerE"/>
    <property type="match status" value="1"/>
</dbReference>
<proteinExistence type="predicted"/>
<organism evidence="2 3">
    <name type="scientific">Mycolicibacterium mageritense</name>
    <name type="common">Mycobacterium mageritense</name>
    <dbReference type="NCBI Taxonomy" id="53462"/>
    <lineage>
        <taxon>Bacteria</taxon>
        <taxon>Bacillati</taxon>
        <taxon>Actinomycetota</taxon>
        <taxon>Actinomycetes</taxon>
        <taxon>Mycobacteriales</taxon>
        <taxon>Mycobacteriaceae</taxon>
        <taxon>Mycolicibacterium</taxon>
    </lineage>
</organism>
<gene>
    <name evidence="2" type="ORF">MMAGJ_41610</name>
</gene>
<accession>A0ABM7HW99</accession>
<evidence type="ECO:0000313" key="3">
    <source>
        <dbReference type="Proteomes" id="UP000465622"/>
    </source>
</evidence>
<dbReference type="InterPro" id="IPR016032">
    <property type="entry name" value="Sig_transdc_resp-reg_C-effctor"/>
</dbReference>
<dbReference type="InterPro" id="IPR036388">
    <property type="entry name" value="WH-like_DNA-bd_sf"/>
</dbReference>
<dbReference type="Proteomes" id="UP000465622">
    <property type="component" value="Chromosome"/>
</dbReference>
<dbReference type="SUPFAM" id="SSF46894">
    <property type="entry name" value="C-terminal effector domain of the bipartite response regulators"/>
    <property type="match status" value="1"/>
</dbReference>